<sequence>MHDVLKYESLPAWTYTSQHFFELEAEELFRKNWQLVCHTSDIPNAGDYFTFDFVGEHVFVIRDDKGSISGYHNVCRHRAARLLDGPSGNTKGRITCPYHAWGYGLDGCLKAVPYKDQFVGLDETRLGLVPVEVELFLGFIFIRIKGDGPSVADQFVPALEDLAPYRFEELQPLGRVTMRPRQVNWKQVADNYVDALHIPVAHPGLTSLMGNSYGLEVVGGLHKMWGDVRTIRGQGPSVRMYREILPDMDHLPDSKKHHWLYYRMWPALAFDIYPEQVDFMQFIPISATETMIREIPYGLPDDRREVKAARYLNWRINREVNREDTELIIRVQEGMQSSAFTSGPLAKTETCLLDSARQMRDALPVASSRLEPAGPYEKDG</sequence>
<dbReference type="Proteomes" id="UP000630923">
    <property type="component" value="Unassembled WGS sequence"/>
</dbReference>
<gene>
    <name evidence="8" type="ORF">GCM10017044_02510</name>
</gene>
<evidence type="ECO:0000313" key="9">
    <source>
        <dbReference type="Proteomes" id="UP000630923"/>
    </source>
</evidence>
<evidence type="ECO:0000256" key="4">
    <source>
        <dbReference type="ARBA" id="ARBA00023002"/>
    </source>
</evidence>
<dbReference type="Gene3D" id="3.90.380.10">
    <property type="entry name" value="Naphthalene 1,2-dioxygenase Alpha Subunit, Chain A, domain 1"/>
    <property type="match status" value="1"/>
</dbReference>
<proteinExistence type="predicted"/>
<dbReference type="GO" id="GO:0005506">
    <property type="term" value="F:iron ion binding"/>
    <property type="evidence" value="ECO:0007669"/>
    <property type="project" value="InterPro"/>
</dbReference>
<dbReference type="PRINTS" id="PR00090">
    <property type="entry name" value="RNGDIOXGNASE"/>
</dbReference>
<dbReference type="AlphaFoldDB" id="A0A919E488"/>
<dbReference type="PANTHER" id="PTHR43756:SF5">
    <property type="entry name" value="CHOLINE MONOOXYGENASE, CHLOROPLASTIC"/>
    <property type="match status" value="1"/>
</dbReference>
<keyword evidence="6" id="KW-0411">Iron-sulfur</keyword>
<keyword evidence="3" id="KW-0479">Metal-binding</keyword>
<comment type="caution">
    <text evidence="8">The sequence shown here is derived from an EMBL/GenBank/DDBJ whole genome shotgun (WGS) entry which is preliminary data.</text>
</comment>
<dbReference type="Gene3D" id="2.102.10.10">
    <property type="entry name" value="Rieske [2Fe-2S] iron-sulphur domain"/>
    <property type="match status" value="1"/>
</dbReference>
<dbReference type="SUPFAM" id="SSF55961">
    <property type="entry name" value="Bet v1-like"/>
    <property type="match status" value="1"/>
</dbReference>
<dbReference type="SUPFAM" id="SSF50022">
    <property type="entry name" value="ISP domain"/>
    <property type="match status" value="1"/>
</dbReference>
<dbReference type="InterPro" id="IPR001663">
    <property type="entry name" value="Rng_hydr_dOase-A"/>
</dbReference>
<name>A0A919E488_9PROT</name>
<dbReference type="InterPro" id="IPR017941">
    <property type="entry name" value="Rieske_2Fe-2S"/>
</dbReference>
<dbReference type="InterPro" id="IPR036922">
    <property type="entry name" value="Rieske_2Fe-2S_sf"/>
</dbReference>
<evidence type="ECO:0000256" key="5">
    <source>
        <dbReference type="ARBA" id="ARBA00023004"/>
    </source>
</evidence>
<feature type="domain" description="Rieske" evidence="7">
    <location>
        <begin position="33"/>
        <end position="142"/>
    </location>
</feature>
<accession>A0A919E488</accession>
<dbReference type="InterPro" id="IPR015879">
    <property type="entry name" value="Ring_hydroxy_dOase_asu_C_dom"/>
</dbReference>
<reference evidence="8" key="1">
    <citation type="journal article" date="2014" name="Int. J. Syst. Evol. Microbiol.">
        <title>Complete genome sequence of Corynebacterium casei LMG S-19264T (=DSM 44701T), isolated from a smear-ripened cheese.</title>
        <authorList>
            <consortium name="US DOE Joint Genome Institute (JGI-PGF)"/>
            <person name="Walter F."/>
            <person name="Albersmeier A."/>
            <person name="Kalinowski J."/>
            <person name="Ruckert C."/>
        </authorList>
    </citation>
    <scope>NUCLEOTIDE SEQUENCE</scope>
    <source>
        <strain evidence="8">KCTC 42590</strain>
    </source>
</reference>
<dbReference type="CDD" id="cd03469">
    <property type="entry name" value="Rieske_RO_Alpha_N"/>
    <property type="match status" value="1"/>
</dbReference>
<organism evidence="8 9">
    <name type="scientific">Kordiimonas sediminis</name>
    <dbReference type="NCBI Taxonomy" id="1735581"/>
    <lineage>
        <taxon>Bacteria</taxon>
        <taxon>Pseudomonadati</taxon>
        <taxon>Pseudomonadota</taxon>
        <taxon>Alphaproteobacteria</taxon>
        <taxon>Kordiimonadales</taxon>
        <taxon>Kordiimonadaceae</taxon>
        <taxon>Kordiimonas</taxon>
    </lineage>
</organism>
<evidence type="ECO:0000313" key="8">
    <source>
        <dbReference type="EMBL" id="GHF12105.1"/>
    </source>
</evidence>
<dbReference type="CDD" id="cd00680">
    <property type="entry name" value="RHO_alpha_C"/>
    <property type="match status" value="1"/>
</dbReference>
<keyword evidence="9" id="KW-1185">Reference proteome</keyword>
<keyword evidence="4" id="KW-0560">Oxidoreductase</keyword>
<evidence type="ECO:0000256" key="2">
    <source>
        <dbReference type="ARBA" id="ARBA00022714"/>
    </source>
</evidence>
<evidence type="ECO:0000256" key="1">
    <source>
        <dbReference type="ARBA" id="ARBA00001962"/>
    </source>
</evidence>
<dbReference type="RefSeq" id="WP_191249747.1">
    <property type="nucleotide sequence ID" value="NZ_BNCI01000001.1"/>
</dbReference>
<dbReference type="Pfam" id="PF00355">
    <property type="entry name" value="Rieske"/>
    <property type="match status" value="1"/>
</dbReference>
<evidence type="ECO:0000256" key="6">
    <source>
        <dbReference type="ARBA" id="ARBA00023014"/>
    </source>
</evidence>
<dbReference type="GO" id="GO:0016491">
    <property type="term" value="F:oxidoreductase activity"/>
    <property type="evidence" value="ECO:0007669"/>
    <property type="project" value="UniProtKB-KW"/>
</dbReference>
<dbReference type="GO" id="GO:0051537">
    <property type="term" value="F:2 iron, 2 sulfur cluster binding"/>
    <property type="evidence" value="ECO:0007669"/>
    <property type="project" value="UniProtKB-KW"/>
</dbReference>
<dbReference type="PANTHER" id="PTHR43756">
    <property type="entry name" value="CHOLINE MONOOXYGENASE, CHLOROPLASTIC"/>
    <property type="match status" value="1"/>
</dbReference>
<keyword evidence="2" id="KW-0001">2Fe-2S</keyword>
<comment type="cofactor">
    <cofactor evidence="1">
        <name>Fe cation</name>
        <dbReference type="ChEBI" id="CHEBI:24875"/>
    </cofactor>
</comment>
<keyword evidence="5" id="KW-0408">Iron</keyword>
<dbReference type="PROSITE" id="PS51296">
    <property type="entry name" value="RIESKE"/>
    <property type="match status" value="1"/>
</dbReference>
<dbReference type="EMBL" id="BNCI01000001">
    <property type="protein sequence ID" value="GHF12105.1"/>
    <property type="molecule type" value="Genomic_DNA"/>
</dbReference>
<dbReference type="Pfam" id="PF00848">
    <property type="entry name" value="Ring_hydroxyl_A"/>
    <property type="match status" value="1"/>
</dbReference>
<protein>
    <submittedName>
        <fullName evidence="8">(2Fe-2S) ferredoxin</fullName>
    </submittedName>
</protein>
<evidence type="ECO:0000259" key="7">
    <source>
        <dbReference type="PROSITE" id="PS51296"/>
    </source>
</evidence>
<reference evidence="8" key="2">
    <citation type="submission" date="2020-09" db="EMBL/GenBank/DDBJ databases">
        <authorList>
            <person name="Sun Q."/>
            <person name="Kim S."/>
        </authorList>
    </citation>
    <scope>NUCLEOTIDE SEQUENCE</scope>
    <source>
        <strain evidence="8">KCTC 42590</strain>
    </source>
</reference>
<evidence type="ECO:0000256" key="3">
    <source>
        <dbReference type="ARBA" id="ARBA00022723"/>
    </source>
</evidence>